<evidence type="ECO:0000313" key="2">
    <source>
        <dbReference type="Proteomes" id="UP000095282"/>
    </source>
</evidence>
<dbReference type="WBParaSite" id="Csp11.Scaffold629.g14748.t1">
    <property type="protein sequence ID" value="Csp11.Scaffold629.g14748.t1"/>
    <property type="gene ID" value="Csp11.Scaffold629.g14748"/>
</dbReference>
<keyword evidence="2" id="KW-1185">Reference proteome</keyword>
<organism evidence="2 3">
    <name type="scientific">Caenorhabditis tropicalis</name>
    <dbReference type="NCBI Taxonomy" id="1561998"/>
    <lineage>
        <taxon>Eukaryota</taxon>
        <taxon>Metazoa</taxon>
        <taxon>Ecdysozoa</taxon>
        <taxon>Nematoda</taxon>
        <taxon>Chromadorea</taxon>
        <taxon>Rhabditida</taxon>
        <taxon>Rhabditina</taxon>
        <taxon>Rhabditomorpha</taxon>
        <taxon>Rhabditoidea</taxon>
        <taxon>Rhabditidae</taxon>
        <taxon>Peloderinae</taxon>
        <taxon>Caenorhabditis</taxon>
    </lineage>
</organism>
<evidence type="ECO:0000313" key="3">
    <source>
        <dbReference type="WBParaSite" id="Csp11.Scaffold629.g14748.t1"/>
    </source>
</evidence>
<protein>
    <submittedName>
        <fullName evidence="3">FBA_2 domain-containing protein</fullName>
    </submittedName>
</protein>
<dbReference type="PANTHER" id="PTHR21503:SF8">
    <property type="entry name" value="F-BOX ASSOCIATED DOMAIN-CONTAINING PROTEIN-RELATED"/>
    <property type="match status" value="1"/>
</dbReference>
<accession>A0A1I7U4F4</accession>
<dbReference type="Pfam" id="PF07735">
    <property type="entry name" value="FBA_2"/>
    <property type="match status" value="1"/>
</dbReference>
<dbReference type="Proteomes" id="UP000095282">
    <property type="component" value="Unplaced"/>
</dbReference>
<proteinExistence type="predicted"/>
<evidence type="ECO:0000259" key="1">
    <source>
        <dbReference type="Pfam" id="PF07735"/>
    </source>
</evidence>
<dbReference type="AlphaFoldDB" id="A0A1I7U4F4"/>
<name>A0A1I7U4F4_9PELO</name>
<sequence>MELDEIIEFSFCSKRSRNLVKLEWKVENPTVTVYYRGFTGIGVEYSIKGVKRHVLYSVRKGKILLKNLRFIEDSYFQIAKTGPDEYTTYWETQEFGVQTLASYVTDLLGTSIHTLNISEPCDELMHAIDIVLWVMRRQGSIKTLHYKSSRDNASEMMYVLDHCKVLDNLYMGMSCNWFPEEPWITVDDLIAMDYCKIEVDWLEIVPIDLRKFLRHWVDGGSSRLRYMHLRIMQSIDAFRIEQLIWGFNAKFVRRQEEMDFLGYPFKVKDSYDLHRADGTKASLILKGPPGGFCSLYMLVWPLL</sequence>
<reference evidence="3" key="1">
    <citation type="submission" date="2016-11" db="UniProtKB">
        <authorList>
            <consortium name="WormBaseParasite"/>
        </authorList>
    </citation>
    <scope>IDENTIFICATION</scope>
</reference>
<dbReference type="PANTHER" id="PTHR21503">
    <property type="entry name" value="F-BOX-CONTAINING HYPOTHETICAL PROTEIN C.ELEGANS"/>
    <property type="match status" value="1"/>
</dbReference>
<feature type="domain" description="Sdz-33 F-box" evidence="1">
    <location>
        <begin position="168"/>
        <end position="229"/>
    </location>
</feature>
<dbReference type="InterPro" id="IPR012885">
    <property type="entry name" value="F-box_Sdz-33"/>
</dbReference>